<evidence type="ECO:0000256" key="2">
    <source>
        <dbReference type="ARBA" id="ARBA00022500"/>
    </source>
</evidence>
<comment type="subcellular location">
    <subcellularLocation>
        <location evidence="1">Membrane</location>
    </subcellularLocation>
</comment>
<keyword evidence="6" id="KW-1133">Transmembrane helix</keyword>
<dbReference type="CDD" id="cd19410">
    <property type="entry name" value="HK9-like_sensor"/>
    <property type="match status" value="1"/>
</dbReference>
<evidence type="ECO:0000256" key="4">
    <source>
        <dbReference type="ARBA" id="ARBA00029447"/>
    </source>
</evidence>
<dbReference type="PRINTS" id="PR00260">
    <property type="entry name" value="CHEMTRNSDUCR"/>
</dbReference>
<organism evidence="9 10">
    <name type="scientific">Pantoea stewartii</name>
    <dbReference type="NCBI Taxonomy" id="66269"/>
    <lineage>
        <taxon>Bacteria</taxon>
        <taxon>Pseudomonadati</taxon>
        <taxon>Pseudomonadota</taxon>
        <taxon>Gammaproteobacteria</taxon>
        <taxon>Enterobacterales</taxon>
        <taxon>Erwiniaceae</taxon>
        <taxon>Pantoea</taxon>
    </lineage>
</organism>
<dbReference type="EMBL" id="LDSI01000011">
    <property type="protein sequence ID" value="KTS98225.1"/>
    <property type="molecule type" value="Genomic_DNA"/>
</dbReference>
<evidence type="ECO:0000259" key="7">
    <source>
        <dbReference type="PROSITE" id="PS50111"/>
    </source>
</evidence>
<dbReference type="InterPro" id="IPR003660">
    <property type="entry name" value="HAMP_dom"/>
</dbReference>
<evidence type="ECO:0000313" key="9">
    <source>
        <dbReference type="EMBL" id="KTS98225.1"/>
    </source>
</evidence>
<dbReference type="AlphaFoldDB" id="A0AB34VHF7"/>
<keyword evidence="3 5" id="KW-0807">Transducer</keyword>
<dbReference type="InterPro" id="IPR004089">
    <property type="entry name" value="MCPsignal_dom"/>
</dbReference>
<dbReference type="Pfam" id="PF05227">
    <property type="entry name" value="CHASE3"/>
    <property type="match status" value="1"/>
</dbReference>
<dbReference type="SUPFAM" id="SSF58104">
    <property type="entry name" value="Methyl-accepting chemotaxis protein (MCP) signaling domain"/>
    <property type="match status" value="1"/>
</dbReference>
<evidence type="ECO:0000313" key="10">
    <source>
        <dbReference type="Proteomes" id="UP000072520"/>
    </source>
</evidence>
<dbReference type="GO" id="GO:0005886">
    <property type="term" value="C:plasma membrane"/>
    <property type="evidence" value="ECO:0007669"/>
    <property type="project" value="TreeGrafter"/>
</dbReference>
<proteinExistence type="inferred from homology"/>
<protein>
    <submittedName>
        <fullName evidence="9">Transcription factor</fullName>
    </submittedName>
</protein>
<dbReference type="FunFam" id="1.10.287.950:FF:000001">
    <property type="entry name" value="Methyl-accepting chemotaxis sensory transducer"/>
    <property type="match status" value="1"/>
</dbReference>
<evidence type="ECO:0000259" key="8">
    <source>
        <dbReference type="PROSITE" id="PS50885"/>
    </source>
</evidence>
<dbReference type="SMART" id="SM00304">
    <property type="entry name" value="HAMP"/>
    <property type="match status" value="1"/>
</dbReference>
<keyword evidence="6" id="KW-0472">Membrane</keyword>
<sequence length="515" mass="55488">MLSNTSIRTRLYMAFGAMTLVMIVVCSLFYMGFNRVTQASKLNVHTYQVVEGLNKVTESLLNMETGLRGYALSGQTQMLAPFNQGKQAFSDYTASTHQLTQDNPVQQQRLVDLESRQKNWLESYARNVMAARERLNQGNLDQQHFLDIFATDEGKVQMDAMRNVIESMIVTEKSLLKSREDELTSERTKTRVILVAGLLLSAGISLILGLLISRSISRPLAVAVHTADTIARGDLTSVITVNRQDETGKLLTALANMQNHLRNLVTQIKDSAASVELAASEIAQGNTELSSRTEEQAAALQQTAASMEQITATVRNNTSVAESTASSARETESLTRASEKAVNDMSHTMHSISVSAAKVKEITAVIQSIAFQTNILALNAAVEAARAGEHGRGFAVVATEVRTLAQRSASSSREIGNLIEEAVTGVAKGVQAADHTAQSILKAASEVASLAQYMDGLALASVEQMQGVSQVSIAVTQMDSVTQSNAALVEQSASASQSLTEQARSLRMLTAAFQV</sequence>
<reference evidence="9 10" key="1">
    <citation type="journal article" date="2016" name="Front. Microbiol.">
        <title>Genomic Resource of Rice Seed Associated Bacteria.</title>
        <authorList>
            <person name="Midha S."/>
            <person name="Bansal K."/>
            <person name="Sharma S."/>
            <person name="Kumar N."/>
            <person name="Patil P.P."/>
            <person name="Chaudhry V."/>
            <person name="Patil P.B."/>
        </authorList>
    </citation>
    <scope>NUCLEOTIDE SEQUENCE [LARGE SCALE GENOMIC DNA]</scope>
    <source>
        <strain evidence="9 10">RSA13</strain>
    </source>
</reference>
<feature type="domain" description="Methyl-accepting transducer" evidence="7">
    <location>
        <begin position="271"/>
        <end position="500"/>
    </location>
</feature>
<dbReference type="CDD" id="cd06225">
    <property type="entry name" value="HAMP"/>
    <property type="match status" value="1"/>
</dbReference>
<dbReference type="InterPro" id="IPR004090">
    <property type="entry name" value="Chemotax_Me-accpt_rcpt"/>
</dbReference>
<dbReference type="InterPro" id="IPR007891">
    <property type="entry name" value="CHASE3"/>
</dbReference>
<accession>A0AB34VHF7</accession>
<dbReference type="Proteomes" id="UP000072520">
    <property type="component" value="Unassembled WGS sequence"/>
</dbReference>
<dbReference type="GO" id="GO:0004888">
    <property type="term" value="F:transmembrane signaling receptor activity"/>
    <property type="evidence" value="ECO:0007669"/>
    <property type="project" value="InterPro"/>
</dbReference>
<evidence type="ECO:0000256" key="6">
    <source>
        <dbReference type="SAM" id="Phobius"/>
    </source>
</evidence>
<keyword evidence="6" id="KW-0812">Transmembrane</keyword>
<evidence type="ECO:0000256" key="3">
    <source>
        <dbReference type="ARBA" id="ARBA00023224"/>
    </source>
</evidence>
<gene>
    <name evidence="9" type="ORF">RSA13_09550</name>
</gene>
<dbReference type="PROSITE" id="PS50885">
    <property type="entry name" value="HAMP"/>
    <property type="match status" value="1"/>
</dbReference>
<dbReference type="RefSeq" id="WP_033740281.1">
    <property type="nucleotide sequence ID" value="NZ_JARNMT010000003.1"/>
</dbReference>
<feature type="transmembrane region" description="Helical" evidence="6">
    <location>
        <begin position="192"/>
        <end position="212"/>
    </location>
</feature>
<comment type="similarity">
    <text evidence="4">Belongs to the methyl-accepting chemotaxis (MCP) protein family.</text>
</comment>
<dbReference type="PANTHER" id="PTHR43531">
    <property type="entry name" value="PROTEIN ICFG"/>
    <property type="match status" value="1"/>
</dbReference>
<dbReference type="Pfam" id="PF00672">
    <property type="entry name" value="HAMP"/>
    <property type="match status" value="1"/>
</dbReference>
<feature type="domain" description="HAMP" evidence="8">
    <location>
        <begin position="214"/>
        <end position="266"/>
    </location>
</feature>
<dbReference type="PROSITE" id="PS50111">
    <property type="entry name" value="CHEMOTAXIS_TRANSDUC_2"/>
    <property type="match status" value="1"/>
</dbReference>
<evidence type="ECO:0000256" key="1">
    <source>
        <dbReference type="ARBA" id="ARBA00004370"/>
    </source>
</evidence>
<dbReference type="Gene3D" id="1.10.287.950">
    <property type="entry name" value="Methyl-accepting chemotaxis protein"/>
    <property type="match status" value="1"/>
</dbReference>
<dbReference type="GO" id="GO:0006935">
    <property type="term" value="P:chemotaxis"/>
    <property type="evidence" value="ECO:0007669"/>
    <property type="project" value="UniProtKB-KW"/>
</dbReference>
<evidence type="ECO:0000256" key="5">
    <source>
        <dbReference type="PROSITE-ProRule" id="PRU00284"/>
    </source>
</evidence>
<dbReference type="InterPro" id="IPR051310">
    <property type="entry name" value="MCP_chemotaxis"/>
</dbReference>
<dbReference type="Pfam" id="PF00015">
    <property type="entry name" value="MCPsignal"/>
    <property type="match status" value="1"/>
</dbReference>
<keyword evidence="2" id="KW-0145">Chemotaxis</keyword>
<name>A0AB34VHF7_9GAMM</name>
<dbReference type="SMART" id="SM00283">
    <property type="entry name" value="MA"/>
    <property type="match status" value="1"/>
</dbReference>
<dbReference type="PANTHER" id="PTHR43531:SF5">
    <property type="entry name" value="METHYL-ACCEPTING CHEMOTAXIS PROTEIN III"/>
    <property type="match status" value="1"/>
</dbReference>
<comment type="caution">
    <text evidence="9">The sequence shown here is derived from an EMBL/GenBank/DDBJ whole genome shotgun (WGS) entry which is preliminary data.</text>
</comment>
<feature type="transmembrane region" description="Helical" evidence="6">
    <location>
        <begin position="12"/>
        <end position="33"/>
    </location>
</feature>
<dbReference type="GO" id="GO:0007165">
    <property type="term" value="P:signal transduction"/>
    <property type="evidence" value="ECO:0007669"/>
    <property type="project" value="UniProtKB-KW"/>
</dbReference>